<dbReference type="GO" id="GO:0003899">
    <property type="term" value="F:DNA-directed RNA polymerase activity"/>
    <property type="evidence" value="ECO:0007669"/>
    <property type="project" value="UniProtKB-EC"/>
</dbReference>
<keyword evidence="1 7" id="KW-0240">DNA-directed RNA polymerase</keyword>
<evidence type="ECO:0000256" key="7">
    <source>
        <dbReference type="RuleBase" id="RU363031"/>
    </source>
</evidence>
<dbReference type="Gene3D" id="2.40.50.100">
    <property type="match status" value="1"/>
</dbReference>
<dbReference type="SUPFAM" id="SSF64484">
    <property type="entry name" value="beta and beta-prime subunits of DNA dependent RNA-polymerase"/>
    <property type="match status" value="1"/>
</dbReference>
<dbReference type="Gene3D" id="2.30.150.10">
    <property type="entry name" value="DNA-directed RNA polymerase, beta subunit, external 1 domain"/>
    <property type="match status" value="1"/>
</dbReference>
<dbReference type="EMBL" id="NXGL01000013">
    <property type="protein sequence ID" value="PIM95068.1"/>
    <property type="molecule type" value="Genomic_DNA"/>
</dbReference>
<comment type="caution">
    <text evidence="11">The sequence shown here is derived from an EMBL/GenBank/DDBJ whole genome shotgun (WGS) entry which is preliminary data.</text>
</comment>
<evidence type="ECO:0000259" key="10">
    <source>
        <dbReference type="Pfam" id="PF04565"/>
    </source>
</evidence>
<dbReference type="Gene3D" id="3.90.1100.10">
    <property type="match status" value="1"/>
</dbReference>
<dbReference type="Pfam" id="PF04565">
    <property type="entry name" value="RNA_pol_Rpb2_3"/>
    <property type="match status" value="1"/>
</dbReference>
<evidence type="ECO:0000256" key="5">
    <source>
        <dbReference type="ARBA" id="ARBA00048552"/>
    </source>
</evidence>
<keyword evidence="3 7" id="KW-0548">Nucleotidyltransferase</keyword>
<evidence type="ECO:0000259" key="9">
    <source>
        <dbReference type="Pfam" id="PF04560"/>
    </source>
</evidence>
<dbReference type="InterPro" id="IPR007120">
    <property type="entry name" value="DNA-dir_RNAP_su2_dom"/>
</dbReference>
<dbReference type="EC" id="2.7.7.6" evidence="7"/>
<comment type="similarity">
    <text evidence="6">Belongs to the RNA polymerase beta chain family.</text>
</comment>
<comment type="catalytic activity">
    <reaction evidence="5 7">
        <text>RNA(n) + a ribonucleoside 5'-triphosphate = RNA(n+1) + diphosphate</text>
        <dbReference type="Rhea" id="RHEA:21248"/>
        <dbReference type="Rhea" id="RHEA-COMP:14527"/>
        <dbReference type="Rhea" id="RHEA-COMP:17342"/>
        <dbReference type="ChEBI" id="CHEBI:33019"/>
        <dbReference type="ChEBI" id="CHEBI:61557"/>
        <dbReference type="ChEBI" id="CHEBI:140395"/>
        <dbReference type="EC" id="2.7.7.6"/>
    </reaction>
</comment>
<dbReference type="GO" id="GO:0000428">
    <property type="term" value="C:DNA-directed RNA polymerase complex"/>
    <property type="evidence" value="ECO:0007669"/>
    <property type="project" value="UniProtKB-KW"/>
</dbReference>
<dbReference type="Pfam" id="PF04560">
    <property type="entry name" value="RNA_pol_Rpb2_7"/>
    <property type="match status" value="1"/>
</dbReference>
<keyword evidence="12" id="KW-1185">Reference proteome</keyword>
<dbReference type="Gene3D" id="2.40.50.150">
    <property type="match status" value="1"/>
</dbReference>
<dbReference type="PROSITE" id="PS01166">
    <property type="entry name" value="RNA_POL_BETA"/>
    <property type="match status" value="1"/>
</dbReference>
<evidence type="ECO:0000256" key="1">
    <source>
        <dbReference type="ARBA" id="ARBA00022478"/>
    </source>
</evidence>
<keyword evidence="2 7" id="KW-0808">Transferase</keyword>
<organism evidence="11 12">
    <name type="scientific">Candidatus Hodgkinia cicadicola</name>
    <dbReference type="NCBI Taxonomy" id="573658"/>
    <lineage>
        <taxon>Bacteria</taxon>
        <taxon>Pseudomonadati</taxon>
        <taxon>Pseudomonadota</taxon>
        <taxon>Alphaproteobacteria</taxon>
        <taxon>Hyphomicrobiales</taxon>
        <taxon>Candidatus Hodgkinia</taxon>
    </lineage>
</organism>
<evidence type="ECO:0000259" key="8">
    <source>
        <dbReference type="Pfam" id="PF00562"/>
    </source>
</evidence>
<feature type="domain" description="RNA polymerase Rpb2" evidence="10">
    <location>
        <begin position="416"/>
        <end position="482"/>
    </location>
</feature>
<sequence length="1224" mass="139118">MRINLTGDVNNNDQLLIDLPQGRLYSLPLFGWHNEIGIRLSKIRLHLSGLFPMRFRDYNIDFGDVVYELRRWQRCCVVSLKINFIDYDGTNGFDLIHSTKSVVIPLINLPLSDKTDVITVNGLHKTFISQLTKQRDVQVNVVDDDGYITFKTIDFRPFKIKFNKSICDLFVDRDKCGCLESMLVYGIKQNHLVRSIGNEVVIAYRNNNWYRLKVTTDWVGRNKFGWRRRLRGTKCFDILTTEGKCVSAISFNKEQVVKLTKSTALTIGSPLRIVLHKMLTKLMFKSNRCLDLRGLEAVNLKRINMVDMTMAGRHLLNSFTEQHDWNFDMLTKRDLILIWNKCVNTNKKIDESKFNVRLIRGIGDIIIDWVVDALKDVLFSRIQTLEPDLVIKRVAVLFKRFQRSIDKLFNQSEFVQHLDQLNSLTKLAQRLKVTNMGSDGVSIRTMGTNLRYVQRWHLGKLCPIESPEGQNVGLVLSLASHASFDVDGQLLTPFCMEDTNNGHNKIIYLNYYNRRQCSGPRVSGSDKSFIEGGNSDSKHHNVVRLVTKAQMFSPVVNLIPFLTHNDPTRVSMATNMLKQVIPLIHPQPPLIGTGLESSVMEATNDNITAKCTNVVMEVDATKVTTYNPVTMGYYSYHIPDTTSRGRNGCERFRSVVKVGQIIEQGDVVAECQSSSNGEMSLGVNLLAAVMCWKGYNYEDSILLSEDVVHRGLLHSMHIVSLNVEVFTTTNGDEILTNKLNMGMDVGGNKLMDSGFVEVGSLVNEGDVLVGKLTPIARGKSTKANDLSHPMLTNEVSVRYIDSSVRVPIGIRRAVVLEITKEGSGVDQMKLKQNGWLETLGNINKKYWRRLMVLSERGGIKVNASAVKTNINIMDFDTDDGNILSDLMLLKKMFLLEVRRFISLYKYKSNVRLTCNPRSRIRSKHVNLEVINRIKIRLLVRRSIEVGDKVCGRHGNKGVISRIVPKEDMPYLADGTIIDIVINPLSIPSRMNIGQILEIQLGLVSYGLGLEYKRFVDVYDKLNDKMLFMELVGKKFTEIDPNVDIQSLSFDDVLEMSRDLSNGVRFACPLADKSTIELLDQFNKRVDNRDRFNQFQLYDGRVGLPFERKTTVGKLYVLKLDHLVDNKVQVRAIGPYSHILKQPVKGRHNKGGQRLGEMEVWTLQSYGVATMLKEVCTAKCDDILSRSVIKQSIYNNRPRLQSTWGQGLVTTIREMFSLVVEVQCR</sequence>
<dbReference type="InterPro" id="IPR014724">
    <property type="entry name" value="RNA_pol_RPB2_OB-fold"/>
</dbReference>
<feature type="domain" description="RNA polymerase Rpb2" evidence="9">
    <location>
        <begin position="1150"/>
        <end position="1221"/>
    </location>
</feature>
<keyword evidence="4 7" id="KW-0804">Transcription</keyword>
<feature type="domain" description="DNA-directed RNA polymerase subunit 2 hybrid-binding" evidence="8">
    <location>
        <begin position="557"/>
        <end position="1147"/>
    </location>
</feature>
<dbReference type="InterPro" id="IPR015712">
    <property type="entry name" value="DNA-dir_RNA_pol_su2"/>
</dbReference>
<evidence type="ECO:0000256" key="2">
    <source>
        <dbReference type="ARBA" id="ARBA00022679"/>
    </source>
</evidence>
<comment type="function">
    <text evidence="7">DNA-dependent RNA polymerase catalyzes the transcription of DNA into RNA using the four ribonucleoside triphosphates as substrates.</text>
</comment>
<dbReference type="InterPro" id="IPR007641">
    <property type="entry name" value="RNA_pol_Rpb2_7"/>
</dbReference>
<gene>
    <name evidence="11" type="primary">rpoB</name>
    <name evidence="11" type="ORF">MAGCAS_109</name>
</gene>
<dbReference type="InterPro" id="IPR007645">
    <property type="entry name" value="RNA_pol_Rpb2_3"/>
</dbReference>
<name>A0ABX4MF31_9HYPH</name>
<dbReference type="Gene3D" id="2.40.270.10">
    <property type="entry name" value="DNA-directed RNA polymerase, subunit 2, domain 6"/>
    <property type="match status" value="2"/>
</dbReference>
<reference evidence="11" key="1">
    <citation type="submission" date="2017-09" db="EMBL/GenBank/DDBJ databases">
        <authorList>
            <person name="Campbell M.A."/>
            <person name="Lukasik P."/>
            <person name="Simon C."/>
            <person name="McCutcheon J.P."/>
        </authorList>
    </citation>
    <scope>NUCLEOTIDE SEQUENCE [LARGE SCALE GENOMIC DNA]</scope>
    <source>
        <strain evidence="11">MAGCAS</strain>
    </source>
</reference>
<dbReference type="PANTHER" id="PTHR20856">
    <property type="entry name" value="DNA-DIRECTED RNA POLYMERASE I SUBUNIT 2"/>
    <property type="match status" value="1"/>
</dbReference>
<dbReference type="InterPro" id="IPR037033">
    <property type="entry name" value="DNA-dir_RNAP_su2_hyb_sf"/>
</dbReference>
<evidence type="ECO:0000256" key="3">
    <source>
        <dbReference type="ARBA" id="ARBA00022695"/>
    </source>
</evidence>
<evidence type="ECO:0000313" key="12">
    <source>
        <dbReference type="Proteomes" id="UP000229707"/>
    </source>
</evidence>
<protein>
    <recommendedName>
        <fullName evidence="7">DNA-directed RNA polymerase subunit beta</fullName>
        <ecNumber evidence="7">2.7.7.6</ecNumber>
    </recommendedName>
</protein>
<evidence type="ECO:0000313" key="11">
    <source>
        <dbReference type="EMBL" id="PIM95068.1"/>
    </source>
</evidence>
<dbReference type="Pfam" id="PF00562">
    <property type="entry name" value="RNA_pol_Rpb2_6"/>
    <property type="match status" value="1"/>
</dbReference>
<dbReference type="InterPro" id="IPR037034">
    <property type="entry name" value="RNA_pol_Rpb2_2_sf"/>
</dbReference>
<dbReference type="InterPro" id="IPR007121">
    <property type="entry name" value="RNA_pol_bsu_CS"/>
</dbReference>
<comment type="subunit">
    <text evidence="7">The RNAP catalytic core consists of 2 alpha, 1 beta, 1 beta' and 1 omega subunit. When a sigma factor is associated with the core the holoenzyme is formed, which can initiate transcription.</text>
</comment>
<dbReference type="Gene3D" id="3.90.1110.10">
    <property type="entry name" value="RNA polymerase Rpb2, domain 2"/>
    <property type="match status" value="1"/>
</dbReference>
<accession>A0ABX4MF31</accession>
<evidence type="ECO:0000256" key="6">
    <source>
        <dbReference type="RuleBase" id="RU000434"/>
    </source>
</evidence>
<dbReference type="Gene3D" id="3.90.1800.10">
    <property type="entry name" value="RNA polymerase alpha subunit dimerisation domain"/>
    <property type="match status" value="1"/>
</dbReference>
<proteinExistence type="inferred from homology"/>
<dbReference type="InterPro" id="IPR042107">
    <property type="entry name" value="DNA-dir_RNA_pol_bsu_ext_1_sf"/>
</dbReference>
<evidence type="ECO:0000256" key="4">
    <source>
        <dbReference type="ARBA" id="ARBA00023163"/>
    </source>
</evidence>
<dbReference type="Proteomes" id="UP000229707">
    <property type="component" value="Unassembled WGS sequence"/>
</dbReference>